<name>A0A506UKU8_9PROT</name>
<proteinExistence type="predicted"/>
<dbReference type="EMBL" id="SORZ01000002">
    <property type="protein sequence ID" value="TPW33969.1"/>
    <property type="molecule type" value="Genomic_DNA"/>
</dbReference>
<keyword evidence="2" id="KW-1185">Reference proteome</keyword>
<dbReference type="PROSITE" id="PS51318">
    <property type="entry name" value="TAT"/>
    <property type="match status" value="1"/>
</dbReference>
<sequence>MPLKNTRAPQKLPTRRHVLGAAGLLAFLGLSGLAGTPQARAEAFGRIYHIEAQLQPTPLVAGNASQQPVKLVIEVNPSDRRGQKEIKVSQGSQGWQIDGYKMRVFLKAGPGGGSDNGTLNYLITADVGHNLGDRFKSIYARSHGALQLQNGNGQMPLSGNKYFTGTLSVKLIAPDAGW</sequence>
<evidence type="ECO:0008006" key="3">
    <source>
        <dbReference type="Google" id="ProtNLM"/>
    </source>
</evidence>
<dbReference type="RefSeq" id="WP_165600663.1">
    <property type="nucleotide sequence ID" value="NZ_SORZ01000002.1"/>
</dbReference>
<dbReference type="InterPro" id="IPR006311">
    <property type="entry name" value="TAT_signal"/>
</dbReference>
<evidence type="ECO:0000313" key="2">
    <source>
        <dbReference type="Proteomes" id="UP000315037"/>
    </source>
</evidence>
<dbReference type="Proteomes" id="UP000315037">
    <property type="component" value="Unassembled WGS sequence"/>
</dbReference>
<comment type="caution">
    <text evidence="1">The sequence shown here is derived from an EMBL/GenBank/DDBJ whole genome shotgun (WGS) entry which is preliminary data.</text>
</comment>
<dbReference type="AlphaFoldDB" id="A0A506UKU8"/>
<organism evidence="1 2">
    <name type="scientific">Oecophyllibacter saccharovorans</name>
    <dbReference type="NCBI Taxonomy" id="2558360"/>
    <lineage>
        <taxon>Bacteria</taxon>
        <taxon>Pseudomonadati</taxon>
        <taxon>Pseudomonadota</taxon>
        <taxon>Alphaproteobacteria</taxon>
        <taxon>Acetobacterales</taxon>
        <taxon>Acetobacteraceae</taxon>
        <taxon>Oecophyllibacter</taxon>
    </lineage>
</organism>
<evidence type="ECO:0000313" key="1">
    <source>
        <dbReference type="EMBL" id="TPW33969.1"/>
    </source>
</evidence>
<protein>
    <recommendedName>
        <fullName evidence="3">DUF4402 domain-containing protein</fullName>
    </recommendedName>
</protein>
<accession>A0A506UKU8</accession>
<reference evidence="1 2" key="1">
    <citation type="submission" date="2019-03" db="EMBL/GenBank/DDBJ databases">
        <title>The complete genome sequence of Neokomagataea sp. Jb2 NBRC113641.</title>
        <authorList>
            <person name="Chua K.-O."/>
            <person name="Chan K.-G."/>
            <person name="See-Too W.-S."/>
        </authorList>
    </citation>
    <scope>NUCLEOTIDE SEQUENCE [LARGE SCALE GENOMIC DNA]</scope>
    <source>
        <strain evidence="1 2">Jb2</strain>
    </source>
</reference>
<gene>
    <name evidence="1" type="ORF">E3202_05200</name>
</gene>